<dbReference type="AlphaFoldDB" id="A0AAQ2S2M7"/>
<reference evidence="1" key="1">
    <citation type="submission" date="2022-08" db="EMBL/GenBank/DDBJ databases">
        <title>Genome Sequencing of Bacteroides fragilis Group Isolates with Nanopore Technology.</title>
        <authorList>
            <person name="Tisza M.J."/>
            <person name="Smith D."/>
            <person name="Dekker J.P."/>
        </authorList>
    </citation>
    <scope>NUCLEOTIDE SEQUENCE</scope>
    <source>
        <strain evidence="1">BFG-70</strain>
    </source>
</reference>
<sequence length="95" mass="11117">MGKTSERIQEPGITLSPDWAEVAVFNMGIDGFNEYKQRVFTALDKLQLNHYYDIVSSVPVYRRETFLGICSSYIDSHPDYELTEDNCRIYNRTKR</sequence>
<accession>A0AAQ2S2M7</accession>
<protein>
    <submittedName>
        <fullName evidence="1">Uncharacterized protein</fullName>
    </submittedName>
</protein>
<dbReference type="Proteomes" id="UP001060330">
    <property type="component" value="Chromosome"/>
</dbReference>
<organism evidence="1 2">
    <name type="scientific">Bacteroides fragilis</name>
    <dbReference type="NCBI Taxonomy" id="817"/>
    <lineage>
        <taxon>Bacteria</taxon>
        <taxon>Pseudomonadati</taxon>
        <taxon>Bacteroidota</taxon>
        <taxon>Bacteroidia</taxon>
        <taxon>Bacteroidales</taxon>
        <taxon>Bacteroidaceae</taxon>
        <taxon>Bacteroides</taxon>
    </lineage>
</organism>
<evidence type="ECO:0000313" key="1">
    <source>
        <dbReference type="EMBL" id="UVR56843.1"/>
    </source>
</evidence>
<dbReference type="EMBL" id="CP103216">
    <property type="protein sequence ID" value="UVR56843.1"/>
    <property type="molecule type" value="Genomic_DNA"/>
</dbReference>
<evidence type="ECO:0000313" key="2">
    <source>
        <dbReference type="Proteomes" id="UP001060330"/>
    </source>
</evidence>
<dbReference type="RefSeq" id="WP_080720175.1">
    <property type="nucleotide sequence ID" value="NZ_CP036539.1"/>
</dbReference>
<proteinExistence type="predicted"/>
<gene>
    <name evidence="1" type="ORF">NXX45_01870</name>
</gene>
<name>A0AAQ2S2M7_BACFG</name>